<dbReference type="PANTHER" id="PTHR45685">
    <property type="entry name" value="HELICASE SRCAP-RELATED"/>
    <property type="match status" value="1"/>
</dbReference>
<dbReference type="InterPro" id="IPR038718">
    <property type="entry name" value="SNF2-like_sf"/>
</dbReference>
<dbReference type="SMART" id="SM00487">
    <property type="entry name" value="DEXDc"/>
    <property type="match status" value="1"/>
</dbReference>
<name>A0A0J7L266_LASNI</name>
<dbReference type="GO" id="GO:0140096">
    <property type="term" value="F:catalytic activity, acting on a protein"/>
    <property type="evidence" value="ECO:0007669"/>
    <property type="project" value="UniProtKB-ARBA"/>
</dbReference>
<feature type="compositionally biased region" description="Acidic residues" evidence="13">
    <location>
        <begin position="2095"/>
        <end position="2122"/>
    </location>
</feature>
<feature type="compositionally biased region" description="Polar residues" evidence="13">
    <location>
        <begin position="2600"/>
        <end position="2632"/>
    </location>
</feature>
<feature type="region of interest" description="Disordered" evidence="13">
    <location>
        <begin position="1989"/>
        <end position="2164"/>
    </location>
</feature>
<dbReference type="GO" id="GO:0042393">
    <property type="term" value="F:histone binding"/>
    <property type="evidence" value="ECO:0007669"/>
    <property type="project" value="TreeGrafter"/>
</dbReference>
<feature type="region of interest" description="Disordered" evidence="13">
    <location>
        <begin position="2224"/>
        <end position="2305"/>
    </location>
</feature>
<dbReference type="InterPro" id="IPR027417">
    <property type="entry name" value="P-loop_NTPase"/>
</dbReference>
<dbReference type="InterPro" id="IPR014001">
    <property type="entry name" value="Helicase_ATP-bd"/>
</dbReference>
<protein>
    <submittedName>
        <fullName evidence="17">Helicase domino</fullName>
    </submittedName>
</protein>
<dbReference type="SMART" id="SM00490">
    <property type="entry name" value="HELICc"/>
    <property type="match status" value="1"/>
</dbReference>
<dbReference type="PaxDb" id="67767-A0A0J7L266"/>
<feature type="compositionally biased region" description="Basic and acidic residues" evidence="13">
    <location>
        <begin position="2374"/>
        <end position="2386"/>
    </location>
</feature>
<feature type="compositionally biased region" description="Basic and acidic residues" evidence="13">
    <location>
        <begin position="2938"/>
        <end position="2948"/>
    </location>
</feature>
<feature type="compositionally biased region" description="Basic and acidic residues" evidence="13">
    <location>
        <begin position="750"/>
        <end position="760"/>
    </location>
</feature>
<feature type="compositionally biased region" description="Acidic residues" evidence="13">
    <location>
        <begin position="2068"/>
        <end position="2084"/>
    </location>
</feature>
<comment type="caution">
    <text evidence="17">The sequence shown here is derived from an EMBL/GenBank/DDBJ whole genome shotgun (WGS) entry which is preliminary data.</text>
</comment>
<dbReference type="GO" id="GO:0004386">
    <property type="term" value="F:helicase activity"/>
    <property type="evidence" value="ECO:0007669"/>
    <property type="project" value="UniProtKB-KW"/>
</dbReference>
<keyword evidence="5" id="KW-0378">Hydrolase</keyword>
<proteinExistence type="inferred from homology"/>
<feature type="compositionally biased region" description="Acidic residues" evidence="13">
    <location>
        <begin position="692"/>
        <end position="705"/>
    </location>
</feature>
<feature type="compositionally biased region" description="Low complexity" evidence="13">
    <location>
        <begin position="576"/>
        <end position="591"/>
    </location>
</feature>
<evidence type="ECO:0000259" key="14">
    <source>
        <dbReference type="PROSITE" id="PS51192"/>
    </source>
</evidence>
<keyword evidence="12" id="KW-0539">Nucleus</keyword>
<dbReference type="PROSITE" id="PS51192">
    <property type="entry name" value="HELICASE_ATP_BIND_1"/>
    <property type="match status" value="1"/>
</dbReference>
<evidence type="ECO:0000256" key="11">
    <source>
        <dbReference type="ARBA" id="ARBA00023163"/>
    </source>
</evidence>
<feature type="domain" description="HSA" evidence="16">
    <location>
        <begin position="441"/>
        <end position="513"/>
    </location>
</feature>
<keyword evidence="11" id="KW-0804">Transcription</keyword>
<dbReference type="PROSITE" id="PS51204">
    <property type="entry name" value="HSA"/>
    <property type="match status" value="1"/>
</dbReference>
<feature type="compositionally biased region" description="Low complexity" evidence="13">
    <location>
        <begin position="2411"/>
        <end position="2431"/>
    </location>
</feature>
<dbReference type="SMART" id="SM00573">
    <property type="entry name" value="HSA"/>
    <property type="match status" value="1"/>
</dbReference>
<feature type="region of interest" description="Disordered" evidence="13">
    <location>
        <begin position="143"/>
        <end position="167"/>
    </location>
</feature>
<dbReference type="PROSITE" id="PS51194">
    <property type="entry name" value="HELICASE_CTER"/>
    <property type="match status" value="1"/>
</dbReference>
<feature type="compositionally biased region" description="Acidic residues" evidence="13">
    <location>
        <begin position="2900"/>
        <end position="2911"/>
    </location>
</feature>
<keyword evidence="10" id="KW-0238">DNA-binding</keyword>
<dbReference type="STRING" id="67767.A0A0J7L266"/>
<dbReference type="GO" id="GO:0000812">
    <property type="term" value="C:Swr1 complex"/>
    <property type="evidence" value="ECO:0007669"/>
    <property type="project" value="TreeGrafter"/>
</dbReference>
<dbReference type="EMBL" id="LBMM01001226">
    <property type="protein sequence ID" value="KMQ96693.1"/>
    <property type="molecule type" value="Genomic_DNA"/>
</dbReference>
<dbReference type="Gene3D" id="3.40.50.300">
    <property type="entry name" value="P-loop containing nucleotide triphosphate hydrolases"/>
    <property type="match status" value="1"/>
</dbReference>
<feature type="region of interest" description="Disordered" evidence="13">
    <location>
        <begin position="2600"/>
        <end position="2668"/>
    </location>
</feature>
<feature type="compositionally biased region" description="Polar residues" evidence="13">
    <location>
        <begin position="2353"/>
        <end position="2368"/>
    </location>
</feature>
<keyword evidence="4" id="KW-0547">Nucleotide-binding</keyword>
<dbReference type="GO" id="GO:0005524">
    <property type="term" value="F:ATP binding"/>
    <property type="evidence" value="ECO:0007669"/>
    <property type="project" value="UniProtKB-KW"/>
</dbReference>
<sequence length="2948" mass="327541">MSDKQGAPILPPLNRGAANNGGSNGNAAQQTVSLQQVLATQGLNVLSTSGQQFVITSQVPGLTQVIPNNVTTNASGTQQVGVTRIVNIAGTPPRNAAGVVAGSVSVAGTSPSVVSRPQNSTKVVLATSPKLVRTSMGNMFVTPMSSQASSPQTRVQSPSPPARKRLKLSETTEKAVAFDTSDYRRRIIEHKIRRMRIVREKYVENASELFFLHVGGNMMDYHSWQKRPPTPQYLHFLRQHPLDPDDDDEDLTAPFSSDFSQLSTVTTVATATVATAITTTTTAAVTATVATVTAGSTMVQIPNQSTEVKISGAGVTPIALSTTLPAAALAQLTQQGGTPVVAEPSKPAITITAPSSVVEKPSSSITTTVTPKTPTTTALNNPQPVVKLVKLSTPTTVITSCDITNNQEQIVEKAKQVIVEAYVMQRIAELQREGLWSERRLPKVQEPARTKAHWDYLLEEMVWLAADFAQERKWKKAAAKKCARMVQKYFQEKAIQAQKAEKSQELRLKKIASFVAKEIKTFWTNVEKLVEYKQQTRLEEKRKKALDQHLNFIVGQTEKYSTWLTEGLNKTDGPQSIPASINSSRISSPIPQGKCHSDEEFQPNQSSDDDEETIAKAEEEMKLTTNHKEEVELLKRESEIPLEDLLKDLPPDYLEDCNKSLSPQNIKNEEEQNDNKEAADADADFVAASGESSDEEDTIMEEERLEGEIDHKRELDELKADNEMSIEELAAKYANMSDVLMDVDVEVVGTDKENSDKEAAPETEDQTSSSENESEESDRESDEEEVRTQSDAEADVGLQSLLEDPSEKQSDSRIADHSDARNEMDNVAALAESIQPKGNTLLTTSVVTKIPFLLKHSLREYQHIGLDWLVTMYERKLNGILADEMGLGKTIQTIALLAHLACEKGNWGPHLIIVPTSVMLNWEMECKKWCPGFKILTYYGTQKERKQKRTGWTKPNAFHICITSYKLVIQDHQSFRRKKWKYLILDEAQNIKNFKSQRWQLLLNFQTQRRLLLTGTPLQNNLMELWSLMHFLMPNVFQSHREFKEWFSNPVTGMIEGNSEYNENIIRRLHKVLRPFLLRRLKTEVEKQLPKKYEHVVMCRLSKRQRFLYDDFMSRAKTKETLASGNLLSVINVLMQLRKVCNHPNLFEVRPTVSPFQMEALEFFTASLVWSVFDYDPFKHIHLSSLNFLLLNLELTLSAFVAHRVTRLQTSRKLIEEIDSQPEPTPRCPSGRIKINVRLSNQAKPTQSSNTHQQQTPTRLKNLAGILPTPRVGVTLRVAGGQQLQGYSVQLVPHQGSVKAIPVATLGHNTQSTTVTSTTAGTNAQRITVGNASLRDGIQRLTTQTVTVKQGDSVQRIAVPSFAQLVRTSTGGHILLTSNQQNTNTVSFPVMTSSGPPARFTVLNTKSLMGLSTSATTVNKVVGGVVTTPSGRPVMRVPPLNVTASHSPSGGSSQQQTSQQQSPSIRSIITRQAQKEASKAQSKSEQPKSEFHLPQLEEERRQRRQAKLRLTADINERRCAACPLYGEDLFIALRIGKPTTACRWHNGWVHCATAKKNIHTRKEFFSRTEALAEAIKSTEQIVEELKEVFERFVVHVPAVRAPTPRFHVSHPPPHKLWGERHLRAELQRQLSPKLASFHPISSLMLTQFPDPRLIQYDCGKLQSLDRLLKKLKSGNHRVLIFTQMTRMLDVLEAFLNFHGHIYLRLDGTTRVDQRQILMERFNGDKRIFCFILSTRSGGVGVNLTGADTVIFYDSDWNPTMDAQAQDRCHRIGQTRDVHIYRLVSEKTVEENILKKANQKRLLGDLAIEGGNFTTAYFKSSTIQDLFNIDQSENDASMRMAEMLEQNREREKACSKETAAGPFQGGISNQHTEEKAAMGALENALAAAEEDLDVQAARTAKAEAVADLAEFDENIPLEDADKDETQVSKAEQEVQNLVAQLTPIERYAMKFVEESEGAFSAAQLAAAERELEEQKKEWELDRLRALREEEERRMRLADDDEKPLTFGREDAQNQVNSIAAKGGSSKRLVSKKLAVPSRRSSRRRGGSRVGRARLESSSESENETTSTESDSESQEEDIVEDSLDEESSHTESQSQGDEEEEGEGGGEKEEKDDEEEEAGEESEDGRANDRDYSERRGGFSRRKGRLAGSGSCSRNHFDLNSPRTRSRGNVQINLWTLDVSPILPGVKPNCRRQRKKFHRAKSEETLFSPSSDACSKRSVRINMSSKVQSTNSHQNAKISEVAEVERDSTRNDTDSNGVEQRAANPNVEGSADDHIDPMTPVVKTQSEQTGMSELNSDNAEKGGVKEKNDEKIVNGTNLITVCSVQVTRCSQKMLSATYRKFEPEVNRNEDAENLNVNVSARDSRSSPSAIQPDASLKRSKESTAKSKSEFGVAANSLCNNNARGKLVTAATSRDSGSGVESSSSRSVPLLRSKTLRNASPDAVDKIPKPVAISRVSIAQRNCKTNADDTRSNLVEDEDKNGTCDDDNDNAELIVSSPRKYTSQRHNSKSDTRDNLNLNVASLQVSEKGTADSVSNVSDSLIASSVKSETNPNESKYKIRRLEVAIPRSVITRSSKIPSVISNHSEESNARLTDDKVDSLLETKSGSQAKTSQGTRKIDLTGSQHSAVEQSRITRSIAAPLTPPPLTGGDEMTNSKFLQKRRPDTPFPRPVRRSAVIVNTPVRVSPSRGEKYVTRNSKQCQDNGLVSPMLFRRSRSIPLMKPEPKETSATVVVSAKRRPDTPRPNVPNYNNEQVSRVTRSGLTLNSSTSSAKSASSPLFPPAASALKTSVKQSRTSPTSSENETPTSLVSPSYEKPQRTAKVVAILTMDMRNHHNSNKTLSSIQPKSAANCETKGQDKEFLVPRLSLRSQETDQESDLSDTKSRRLRRETKRAKSAASCSLENEEGNSDDDSDREPMQKRSFRSHISPSSSSSSTVTATRSDKLRNTTIS</sequence>
<evidence type="ECO:0000256" key="4">
    <source>
        <dbReference type="ARBA" id="ARBA00022741"/>
    </source>
</evidence>
<feature type="compositionally biased region" description="Acidic residues" evidence="13">
    <location>
        <begin position="2473"/>
        <end position="2488"/>
    </location>
</feature>
<dbReference type="GO" id="GO:0006338">
    <property type="term" value="P:chromatin remodeling"/>
    <property type="evidence" value="ECO:0007669"/>
    <property type="project" value="UniProtKB-ARBA"/>
</dbReference>
<feature type="compositionally biased region" description="Basic residues" evidence="13">
    <location>
        <begin position="2882"/>
        <end position="2892"/>
    </location>
</feature>
<keyword evidence="3" id="KW-0597">Phosphoprotein</keyword>
<evidence type="ECO:0000313" key="17">
    <source>
        <dbReference type="EMBL" id="KMQ96693.1"/>
    </source>
</evidence>
<feature type="region of interest" description="Disordered" evidence="13">
    <location>
        <begin position="2833"/>
        <end position="2948"/>
    </location>
</feature>
<feature type="region of interest" description="Disordered" evidence="13">
    <location>
        <begin position="750"/>
        <end position="819"/>
    </location>
</feature>
<feature type="compositionally biased region" description="Polar residues" evidence="13">
    <location>
        <begin position="2745"/>
        <end position="2755"/>
    </location>
</feature>
<evidence type="ECO:0000256" key="6">
    <source>
        <dbReference type="ARBA" id="ARBA00022806"/>
    </source>
</evidence>
<dbReference type="GO" id="GO:0010557">
    <property type="term" value="P:positive regulation of macromolecule biosynthetic process"/>
    <property type="evidence" value="ECO:0007669"/>
    <property type="project" value="UniProtKB-ARBA"/>
</dbReference>
<accession>A0A0J7L266</accession>
<dbReference type="Gene3D" id="1.20.120.850">
    <property type="entry name" value="SWI2/SNF2 ATPases, N-terminal domain"/>
    <property type="match status" value="1"/>
</dbReference>
<keyword evidence="18" id="KW-1185">Reference proteome</keyword>
<comment type="subcellular location">
    <subcellularLocation>
        <location evidence="1">Nucleus</location>
    </subcellularLocation>
</comment>
<feature type="compositionally biased region" description="Polar residues" evidence="13">
    <location>
        <begin position="143"/>
        <end position="157"/>
    </location>
</feature>
<dbReference type="PANTHER" id="PTHR45685:SF1">
    <property type="entry name" value="HELICASE SRCAP"/>
    <property type="match status" value="1"/>
</dbReference>
<dbReference type="InterPro" id="IPR014012">
    <property type="entry name" value="HSA_dom"/>
</dbReference>
<feature type="region of interest" description="Disordered" evidence="13">
    <location>
        <begin position="2783"/>
        <end position="2814"/>
    </location>
</feature>
<feature type="region of interest" description="Disordered" evidence="13">
    <location>
        <begin position="2351"/>
        <end position="2386"/>
    </location>
</feature>
<keyword evidence="9" id="KW-0805">Transcription regulation</keyword>
<dbReference type="FunFam" id="3.40.50.10810:FF:000005">
    <property type="entry name" value="Photoperiod-independent early flowering 1"/>
    <property type="match status" value="1"/>
</dbReference>
<dbReference type="Gene3D" id="3.40.50.10810">
    <property type="entry name" value="Tandem AAA-ATPase domain"/>
    <property type="match status" value="1"/>
</dbReference>
<evidence type="ECO:0000259" key="16">
    <source>
        <dbReference type="PROSITE" id="PS51204"/>
    </source>
</evidence>
<evidence type="ECO:0000256" key="7">
    <source>
        <dbReference type="ARBA" id="ARBA00022840"/>
    </source>
</evidence>
<feature type="compositionally biased region" description="Basic and acidic residues" evidence="13">
    <location>
        <begin position="2123"/>
        <end position="2136"/>
    </location>
</feature>
<comment type="similarity">
    <text evidence="2">Belongs to the SNF2/RAD54 helicase family. SWR1 subfamily.</text>
</comment>
<feature type="compositionally biased region" description="Basic and acidic residues" evidence="13">
    <location>
        <begin position="1485"/>
        <end position="1501"/>
    </location>
</feature>
<dbReference type="GO" id="GO:0010468">
    <property type="term" value="P:regulation of gene expression"/>
    <property type="evidence" value="ECO:0007669"/>
    <property type="project" value="UniProtKB-ARBA"/>
</dbReference>
<dbReference type="Pfam" id="PF00176">
    <property type="entry name" value="SNF2-rel_dom"/>
    <property type="match status" value="1"/>
</dbReference>
<feature type="region of interest" description="Disordered" evidence="13">
    <location>
        <begin position="1"/>
        <end position="27"/>
    </location>
</feature>
<evidence type="ECO:0000256" key="1">
    <source>
        <dbReference type="ARBA" id="ARBA00004123"/>
    </source>
</evidence>
<dbReference type="CDD" id="cd18793">
    <property type="entry name" value="SF2_C_SNF"/>
    <property type="match status" value="1"/>
</dbReference>
<dbReference type="Proteomes" id="UP000036403">
    <property type="component" value="Unassembled WGS sequence"/>
</dbReference>
<organism evidence="17 18">
    <name type="scientific">Lasius niger</name>
    <name type="common">Black garden ant</name>
    <dbReference type="NCBI Taxonomy" id="67767"/>
    <lineage>
        <taxon>Eukaryota</taxon>
        <taxon>Metazoa</taxon>
        <taxon>Ecdysozoa</taxon>
        <taxon>Arthropoda</taxon>
        <taxon>Hexapoda</taxon>
        <taxon>Insecta</taxon>
        <taxon>Pterygota</taxon>
        <taxon>Neoptera</taxon>
        <taxon>Endopterygota</taxon>
        <taxon>Hymenoptera</taxon>
        <taxon>Apocrita</taxon>
        <taxon>Aculeata</taxon>
        <taxon>Formicoidea</taxon>
        <taxon>Formicidae</taxon>
        <taxon>Formicinae</taxon>
        <taxon>Lasius</taxon>
        <taxon>Lasius</taxon>
    </lineage>
</organism>
<evidence type="ECO:0000256" key="12">
    <source>
        <dbReference type="ARBA" id="ARBA00023242"/>
    </source>
</evidence>
<dbReference type="FunFam" id="1.20.120.850:FF:000012">
    <property type="entry name" value="protein PHOTOPERIOD-INDEPENDENT EARLY FLOWERING 1 isoform X3"/>
    <property type="match status" value="1"/>
</dbReference>
<dbReference type="OrthoDB" id="372624at2759"/>
<feature type="region of interest" description="Disordered" evidence="13">
    <location>
        <begin position="2408"/>
        <end position="2432"/>
    </location>
</feature>
<evidence type="ECO:0000256" key="10">
    <source>
        <dbReference type="ARBA" id="ARBA00023125"/>
    </source>
</evidence>
<reference evidence="17 18" key="1">
    <citation type="submission" date="2015-04" db="EMBL/GenBank/DDBJ databases">
        <title>Lasius niger genome sequencing.</title>
        <authorList>
            <person name="Konorov E.A."/>
            <person name="Nikitin M.A."/>
            <person name="Kirill M.V."/>
            <person name="Chang P."/>
        </authorList>
    </citation>
    <scope>NUCLEOTIDE SEQUENCE [LARGE SCALE GENOMIC DNA]</scope>
    <source>
        <tissue evidence="17">Whole</tissue>
    </source>
</reference>
<dbReference type="CDD" id="cd18003">
    <property type="entry name" value="DEXQc_SRCAP"/>
    <property type="match status" value="1"/>
</dbReference>
<evidence type="ECO:0000256" key="5">
    <source>
        <dbReference type="ARBA" id="ARBA00022801"/>
    </source>
</evidence>
<dbReference type="Pfam" id="PF00271">
    <property type="entry name" value="Helicase_C"/>
    <property type="match status" value="1"/>
</dbReference>
<dbReference type="FunFam" id="3.40.50.300:FF:000529">
    <property type="entry name" value="helicase SRCAP isoform X1"/>
    <property type="match status" value="1"/>
</dbReference>
<evidence type="ECO:0000256" key="13">
    <source>
        <dbReference type="SAM" id="MobiDB-lite"/>
    </source>
</evidence>
<dbReference type="GO" id="GO:0016887">
    <property type="term" value="F:ATP hydrolysis activity"/>
    <property type="evidence" value="ECO:0007669"/>
    <property type="project" value="TreeGrafter"/>
</dbReference>
<dbReference type="Pfam" id="PF07529">
    <property type="entry name" value="HSA"/>
    <property type="match status" value="1"/>
</dbReference>
<evidence type="ECO:0000313" key="18">
    <source>
        <dbReference type="Proteomes" id="UP000036403"/>
    </source>
</evidence>
<feature type="region of interest" description="Disordered" evidence="13">
    <location>
        <begin position="2716"/>
        <end position="2755"/>
    </location>
</feature>
<evidence type="ECO:0000256" key="2">
    <source>
        <dbReference type="ARBA" id="ARBA00009220"/>
    </source>
</evidence>
<feature type="compositionally biased region" description="Polar residues" evidence="13">
    <location>
        <begin position="2281"/>
        <end position="2296"/>
    </location>
</feature>
<evidence type="ECO:0000256" key="9">
    <source>
        <dbReference type="ARBA" id="ARBA00023015"/>
    </source>
</evidence>
<dbReference type="InterPro" id="IPR000330">
    <property type="entry name" value="SNF2_N"/>
</dbReference>
<dbReference type="InterPro" id="IPR050520">
    <property type="entry name" value="INO80/SWR1_helicase"/>
</dbReference>
<feature type="compositionally biased region" description="Low complexity" evidence="13">
    <location>
        <begin position="2922"/>
        <end position="2937"/>
    </location>
</feature>
<feature type="compositionally biased region" description="Low complexity" evidence="13">
    <location>
        <begin position="16"/>
        <end position="27"/>
    </location>
</feature>
<feature type="compositionally biased region" description="Basic and acidic residues" evidence="13">
    <location>
        <begin position="2242"/>
        <end position="2252"/>
    </location>
</feature>
<gene>
    <name evidence="17" type="ORF">RF55_3007</name>
</gene>
<feature type="domain" description="Helicase ATP-binding" evidence="14">
    <location>
        <begin position="870"/>
        <end position="1035"/>
    </location>
</feature>
<feature type="region of interest" description="Disordered" evidence="13">
    <location>
        <begin position="571"/>
        <end position="612"/>
    </location>
</feature>
<dbReference type="SUPFAM" id="SSF52540">
    <property type="entry name" value="P-loop containing nucleoside triphosphate hydrolases"/>
    <property type="match status" value="2"/>
</dbReference>
<feature type="compositionally biased region" description="Basic and acidic residues" evidence="13">
    <location>
        <begin position="805"/>
        <end position="819"/>
    </location>
</feature>
<dbReference type="InterPro" id="IPR001650">
    <property type="entry name" value="Helicase_C-like"/>
</dbReference>
<keyword evidence="7" id="KW-0067">ATP-binding</keyword>
<feature type="region of interest" description="Disordered" evidence="13">
    <location>
        <begin position="2467"/>
        <end position="2489"/>
    </location>
</feature>
<feature type="compositionally biased region" description="Polar residues" evidence="13">
    <location>
        <begin position="2224"/>
        <end position="2236"/>
    </location>
</feature>
<feature type="compositionally biased region" description="Low complexity" evidence="13">
    <location>
        <begin position="2793"/>
        <end position="2805"/>
    </location>
</feature>
<feature type="region of interest" description="Disordered" evidence="13">
    <location>
        <begin position="1424"/>
        <end position="1502"/>
    </location>
</feature>
<keyword evidence="8" id="KW-0156">Chromatin regulator</keyword>
<feature type="domain" description="Helicase C-terminal" evidence="15">
    <location>
        <begin position="1663"/>
        <end position="1813"/>
    </location>
</feature>
<feature type="compositionally biased region" description="Polar residues" evidence="13">
    <location>
        <begin position="2835"/>
        <end position="2845"/>
    </location>
</feature>
<evidence type="ECO:0000256" key="3">
    <source>
        <dbReference type="ARBA" id="ARBA00022553"/>
    </source>
</evidence>
<feature type="compositionally biased region" description="Basic and acidic residues" evidence="13">
    <location>
        <begin position="706"/>
        <end position="721"/>
    </location>
</feature>
<keyword evidence="6 17" id="KW-0347">Helicase</keyword>
<evidence type="ECO:0000256" key="8">
    <source>
        <dbReference type="ARBA" id="ARBA00022853"/>
    </source>
</evidence>
<dbReference type="InterPro" id="IPR049730">
    <property type="entry name" value="SNF2/RAD54-like_C"/>
</dbReference>
<feature type="compositionally biased region" description="Basic and acidic residues" evidence="13">
    <location>
        <begin position="667"/>
        <end position="679"/>
    </location>
</feature>
<evidence type="ECO:0000259" key="15">
    <source>
        <dbReference type="PROSITE" id="PS51194"/>
    </source>
</evidence>
<feature type="region of interest" description="Disordered" evidence="13">
    <location>
        <begin position="657"/>
        <end position="721"/>
    </location>
</feature>
<dbReference type="GO" id="GO:0003677">
    <property type="term" value="F:DNA binding"/>
    <property type="evidence" value="ECO:0007669"/>
    <property type="project" value="UniProtKB-KW"/>
</dbReference>
<feature type="compositionally biased region" description="Low complexity" evidence="13">
    <location>
        <begin position="2054"/>
        <end position="2067"/>
    </location>
</feature>
<feature type="compositionally biased region" description="Low complexity" evidence="13">
    <location>
        <begin position="1447"/>
        <end position="1472"/>
    </location>
</feature>
<feature type="compositionally biased region" description="Acidic residues" evidence="13">
    <location>
        <begin position="772"/>
        <end position="785"/>
    </location>
</feature>